<feature type="transmembrane region" description="Helical" evidence="6">
    <location>
        <begin position="325"/>
        <end position="344"/>
    </location>
</feature>
<comment type="subcellular location">
    <subcellularLocation>
        <location evidence="1">Endomembrane system</location>
        <topology evidence="1">Multi-pass membrane protein</topology>
    </subcellularLocation>
</comment>
<comment type="caution">
    <text evidence="7">The sequence shown here is derived from an EMBL/GenBank/DDBJ whole genome shotgun (WGS) entry which is preliminary data.</text>
</comment>
<dbReference type="EMBL" id="JARGYC010000023">
    <property type="protein sequence ID" value="MDF0601200.1"/>
    <property type="molecule type" value="Genomic_DNA"/>
</dbReference>
<proteinExistence type="predicted"/>
<dbReference type="PANTHER" id="PTHR23519:SF1">
    <property type="entry name" value="AUTOPHAGY-RELATED PROTEIN 22"/>
    <property type="match status" value="1"/>
</dbReference>
<organism evidence="7 8">
    <name type="scientific">Psychromarinibacter sediminicola</name>
    <dbReference type="NCBI Taxonomy" id="3033385"/>
    <lineage>
        <taxon>Bacteria</taxon>
        <taxon>Pseudomonadati</taxon>
        <taxon>Pseudomonadota</taxon>
        <taxon>Alphaproteobacteria</taxon>
        <taxon>Rhodobacterales</taxon>
        <taxon>Paracoccaceae</taxon>
        <taxon>Psychromarinibacter</taxon>
    </lineage>
</organism>
<evidence type="ECO:0000256" key="6">
    <source>
        <dbReference type="SAM" id="Phobius"/>
    </source>
</evidence>
<dbReference type="InterPro" id="IPR024671">
    <property type="entry name" value="Atg22-like"/>
</dbReference>
<evidence type="ECO:0000256" key="4">
    <source>
        <dbReference type="ARBA" id="ARBA00022989"/>
    </source>
</evidence>
<dbReference type="SUPFAM" id="SSF103473">
    <property type="entry name" value="MFS general substrate transporter"/>
    <property type="match status" value="1"/>
</dbReference>
<dbReference type="AlphaFoldDB" id="A0AAE3NUH3"/>
<gene>
    <name evidence="7" type="ORF">P1J78_10710</name>
</gene>
<dbReference type="InterPro" id="IPR036259">
    <property type="entry name" value="MFS_trans_sf"/>
</dbReference>
<dbReference type="GO" id="GO:0012505">
    <property type="term" value="C:endomembrane system"/>
    <property type="evidence" value="ECO:0007669"/>
    <property type="project" value="UniProtKB-SubCell"/>
</dbReference>
<feature type="transmembrane region" description="Helical" evidence="6">
    <location>
        <begin position="295"/>
        <end position="313"/>
    </location>
</feature>
<feature type="transmembrane region" description="Helical" evidence="6">
    <location>
        <begin position="207"/>
        <end position="226"/>
    </location>
</feature>
<evidence type="ECO:0000256" key="2">
    <source>
        <dbReference type="ARBA" id="ARBA00022448"/>
    </source>
</evidence>
<reference evidence="7" key="1">
    <citation type="submission" date="2023-03" db="EMBL/GenBank/DDBJ databases">
        <title>Multiphase analysis and comparison of six strains from genera Psychromarinibacter, Lutimaribacter, and Maritimibacter, including a novel species: Psychromarinibacter sediminicola sp. nov.</title>
        <authorList>
            <person name="Wang Y.-H."/>
            <person name="Ye M.-Q."/>
            <person name="Du Z.-J."/>
        </authorList>
    </citation>
    <scope>NUCLEOTIDE SEQUENCE</scope>
    <source>
        <strain evidence="7">C21-152</strain>
    </source>
</reference>
<keyword evidence="4 6" id="KW-1133">Transmembrane helix</keyword>
<evidence type="ECO:0000313" key="8">
    <source>
        <dbReference type="Proteomes" id="UP001220964"/>
    </source>
</evidence>
<keyword evidence="8" id="KW-1185">Reference proteome</keyword>
<feature type="transmembrane region" description="Helical" evidence="6">
    <location>
        <begin position="61"/>
        <end position="84"/>
    </location>
</feature>
<feature type="transmembrane region" description="Helical" evidence="6">
    <location>
        <begin position="431"/>
        <end position="448"/>
    </location>
</feature>
<feature type="transmembrane region" description="Helical" evidence="6">
    <location>
        <begin position="116"/>
        <end position="138"/>
    </location>
</feature>
<dbReference type="InterPro" id="IPR050495">
    <property type="entry name" value="ATG22/LtaA_families"/>
</dbReference>
<protein>
    <submittedName>
        <fullName evidence="7">MFS transporter</fullName>
    </submittedName>
</protein>
<dbReference type="RefSeq" id="WP_275567338.1">
    <property type="nucleotide sequence ID" value="NZ_JARGYC010000023.1"/>
</dbReference>
<feature type="transmembrane region" description="Helical" evidence="6">
    <location>
        <begin position="21"/>
        <end position="41"/>
    </location>
</feature>
<evidence type="ECO:0000256" key="3">
    <source>
        <dbReference type="ARBA" id="ARBA00022692"/>
    </source>
</evidence>
<feature type="transmembrane region" description="Helical" evidence="6">
    <location>
        <begin position="399"/>
        <end position="419"/>
    </location>
</feature>
<keyword evidence="3 6" id="KW-0812">Transmembrane</keyword>
<dbReference type="Gene3D" id="1.20.1250.20">
    <property type="entry name" value="MFS general substrate transporter like domains"/>
    <property type="match status" value="1"/>
</dbReference>
<feature type="transmembrane region" description="Helical" evidence="6">
    <location>
        <begin position="272"/>
        <end position="289"/>
    </location>
</feature>
<dbReference type="Proteomes" id="UP001220964">
    <property type="component" value="Unassembled WGS sequence"/>
</dbReference>
<feature type="transmembrane region" description="Helical" evidence="6">
    <location>
        <begin position="159"/>
        <end position="179"/>
    </location>
</feature>
<dbReference type="Pfam" id="PF11700">
    <property type="entry name" value="ATG22"/>
    <property type="match status" value="1"/>
</dbReference>
<name>A0AAE3NUH3_9RHOB</name>
<sequence length="465" mass="48971">MAEISARKRIWGWMMFDWASQPYNTLLLTFIFGPYFAEIAAGMLMDGGLPQAAARARAQAWWGYGLTAAGLTIAVLAPILGAAADSTGRRLPYVWGFSALYVVGAAGLWLADPGAFDPVVVLVFFGIGLIGMEFATIFTNAMLPSLGSRAEIGAISGSGWAWGYVGGVLALALVLVFFAENEAGVTFIGIEPVLGLDPDMREGTRSVGPFVAVWYAVFMIPFFLWVREPAQGVVRGAPVRKGLRELLTTLRSLPNHVSMSAYLGSSMLYRDALNGMYTFGGVYALGVLGWTVVDIGVFGIVAAITGAVFAWIGGKADRAFGPKPVLRVCIVVLLLVAVVITSIAEDSVLWMPLAPGTAIPDIAFYLCGAAIGGAGGALQSASRTMMVLQANPARMTEAFGLYALAGKATTFVAPALIAVVTDVTGNQRLGVTPLIGLFLFGLILLAWVKPDGDHAAWSESSPSLA</sequence>
<evidence type="ECO:0000256" key="5">
    <source>
        <dbReference type="ARBA" id="ARBA00023136"/>
    </source>
</evidence>
<keyword evidence="2" id="KW-0813">Transport</keyword>
<accession>A0AAE3NUH3</accession>
<dbReference type="PANTHER" id="PTHR23519">
    <property type="entry name" value="AUTOPHAGY-RELATED PROTEIN 22"/>
    <property type="match status" value="1"/>
</dbReference>
<evidence type="ECO:0000313" key="7">
    <source>
        <dbReference type="EMBL" id="MDF0601200.1"/>
    </source>
</evidence>
<evidence type="ECO:0000256" key="1">
    <source>
        <dbReference type="ARBA" id="ARBA00004127"/>
    </source>
</evidence>
<feature type="transmembrane region" description="Helical" evidence="6">
    <location>
        <begin position="91"/>
        <end position="110"/>
    </location>
</feature>
<feature type="transmembrane region" description="Helical" evidence="6">
    <location>
        <begin position="356"/>
        <end position="378"/>
    </location>
</feature>
<keyword evidence="5 6" id="KW-0472">Membrane</keyword>